<dbReference type="InterPro" id="IPR013325">
    <property type="entry name" value="RNA_pol_sigma_r2"/>
</dbReference>
<feature type="region of interest" description="Sigma-70 factor domain-2" evidence="5">
    <location>
        <begin position="188"/>
        <end position="258"/>
    </location>
</feature>
<dbReference type="FunFam" id="1.10.10.10:FF:000004">
    <property type="entry name" value="RNA polymerase sigma factor SigA"/>
    <property type="match status" value="1"/>
</dbReference>
<dbReference type="NCBIfam" id="TIGR02393">
    <property type="entry name" value="RpoD_Cterm"/>
    <property type="match status" value="1"/>
</dbReference>
<dbReference type="AlphaFoldDB" id="S4GE63"/>
<dbReference type="InterPro" id="IPR009042">
    <property type="entry name" value="RNA_pol_sigma70_r1_2"/>
</dbReference>
<dbReference type="SUPFAM" id="SSF88659">
    <property type="entry name" value="Sigma3 and sigma4 domains of RNA polymerase sigma factors"/>
    <property type="match status" value="2"/>
</dbReference>
<keyword evidence="2 5" id="KW-0731">Sigma factor</keyword>
<feature type="region of interest" description="Disordered" evidence="6">
    <location>
        <begin position="403"/>
        <end position="422"/>
    </location>
</feature>
<dbReference type="Pfam" id="PF04545">
    <property type="entry name" value="Sigma70_r4"/>
    <property type="match status" value="1"/>
</dbReference>
<feature type="DNA-binding region" description="H-T-H motif" evidence="5">
    <location>
        <begin position="382"/>
        <end position="401"/>
    </location>
</feature>
<dbReference type="Pfam" id="PF04542">
    <property type="entry name" value="Sigma70_r2"/>
    <property type="match status" value="1"/>
</dbReference>
<dbReference type="SUPFAM" id="SSF88946">
    <property type="entry name" value="Sigma2 domain of RNA polymerase sigma factors"/>
    <property type="match status" value="1"/>
</dbReference>
<dbReference type="InterPro" id="IPR000943">
    <property type="entry name" value="RNA_pol_sigma70"/>
</dbReference>
<dbReference type="NCBIfam" id="TIGR02937">
    <property type="entry name" value="sigma70-ECF"/>
    <property type="match status" value="1"/>
</dbReference>
<dbReference type="InterPro" id="IPR013324">
    <property type="entry name" value="RNA_pol_sigma_r3/r4-like"/>
</dbReference>
<dbReference type="FunFam" id="1.10.10.10:FF:000002">
    <property type="entry name" value="RNA polymerase sigma factor SigA"/>
    <property type="match status" value="1"/>
</dbReference>
<dbReference type="InterPro" id="IPR007627">
    <property type="entry name" value="RNA_pol_sigma70_r2"/>
</dbReference>
<dbReference type="Proteomes" id="UP000014521">
    <property type="component" value="Unassembled WGS sequence"/>
</dbReference>
<dbReference type="NCBIfam" id="NF005920">
    <property type="entry name" value="PRK07921.1"/>
    <property type="match status" value="1"/>
</dbReference>
<feature type="short sequence motif" description="Interaction with polymerase core subunit RpoC" evidence="5">
    <location>
        <begin position="212"/>
        <end position="215"/>
    </location>
</feature>
<comment type="subcellular location">
    <subcellularLocation>
        <location evidence="5">Cytoplasm</location>
    </subcellularLocation>
</comment>
<feature type="domain" description="RNA polymerase sigma-70" evidence="7">
    <location>
        <begin position="212"/>
        <end position="225"/>
    </location>
</feature>
<accession>S4GE63</accession>
<comment type="subunit">
    <text evidence="5">Interacts transiently with the RNA polymerase catalytic core.</text>
</comment>
<evidence type="ECO:0000256" key="6">
    <source>
        <dbReference type="SAM" id="MobiDB-lite"/>
    </source>
</evidence>
<evidence type="ECO:0000259" key="7">
    <source>
        <dbReference type="PROSITE" id="PS00715"/>
    </source>
</evidence>
<comment type="function">
    <text evidence="5">Sigma factors are initiation factors that promote the attachment of RNA polymerase to specific initiation sites and are then released. This sigma factor is the primary sigma factor during exponential growth.</text>
</comment>
<dbReference type="HOGENOM" id="CLU_014793_2_0_11"/>
<feature type="region of interest" description="Sigma-70 factor domain-4" evidence="5">
    <location>
        <begin position="356"/>
        <end position="409"/>
    </location>
</feature>
<dbReference type="HAMAP" id="MF_00963">
    <property type="entry name" value="Sigma70_RpoD_SigA"/>
    <property type="match status" value="1"/>
</dbReference>
<evidence type="ECO:0000256" key="3">
    <source>
        <dbReference type="ARBA" id="ARBA00023125"/>
    </source>
</evidence>
<dbReference type="CDD" id="cd06171">
    <property type="entry name" value="Sigma70_r4"/>
    <property type="match status" value="1"/>
</dbReference>
<keyword evidence="1 5" id="KW-0805">Transcription regulation</keyword>
<dbReference type="GO" id="GO:0003677">
    <property type="term" value="F:DNA binding"/>
    <property type="evidence" value="ECO:0007669"/>
    <property type="project" value="UniProtKB-UniRule"/>
</dbReference>
<dbReference type="GO" id="GO:0006352">
    <property type="term" value="P:DNA-templated transcription initiation"/>
    <property type="evidence" value="ECO:0007669"/>
    <property type="project" value="UniProtKB-UniRule"/>
</dbReference>
<evidence type="ECO:0000313" key="10">
    <source>
        <dbReference type="Proteomes" id="UP000014521"/>
    </source>
</evidence>
<gene>
    <name evidence="5" type="primary">sigA</name>
    <name evidence="9" type="ORF">HMPREF1581_01172</name>
</gene>
<evidence type="ECO:0000259" key="8">
    <source>
        <dbReference type="PROSITE" id="PS00716"/>
    </source>
</evidence>
<dbReference type="InterPro" id="IPR028630">
    <property type="entry name" value="Sigma70_RpoD"/>
</dbReference>
<dbReference type="PROSITE" id="PS00715">
    <property type="entry name" value="SIGMA70_1"/>
    <property type="match status" value="1"/>
</dbReference>
<evidence type="ECO:0000256" key="1">
    <source>
        <dbReference type="ARBA" id="ARBA00023015"/>
    </source>
</evidence>
<evidence type="ECO:0000313" key="9">
    <source>
        <dbReference type="EMBL" id="EPI46057.1"/>
    </source>
</evidence>
<sequence length="422" mass="48202">MGKEENQEFKMSEDVDDQDVDVDVDADMDPDEEHMDLEDFDEIHDDLDVDDVDNLDDVDDMNNLDDIPDDEDSEDSDDNKEEAPQVPQAKGAFIVRDDDDDDNLTPSGNPKRRVIATGATADPVKDYLKQIGRVSLLNAEQEVDLSERIEAGLYAQHLLDTQIDQMEFKRKRELKWAAADGKKAKDHLLEANLRLVVSLAKRYTGRGMLFLDLIQEGNLGLIRAVEKFDWKKGFKFSTYATWWIRQAITRAMADQARTIRVPVHMVEVINKLSRVQRQMLQDLGREPTPDELARELDMPVEKVQEVQKYGREPISLHTPLGEDGDSEFGDLIEDTDAIAPSDAVAFSLLQEQFRQVLETLSPREAGVIKMRYGLEDGQPKTLDDIGRVYGVTRERIRQIESKTMSKLRHPSRSQTLRDFLDQ</sequence>
<keyword evidence="3 5" id="KW-0238">DNA-binding</keyword>
<dbReference type="EMBL" id="ATJJ01000092">
    <property type="protein sequence ID" value="EPI46057.1"/>
    <property type="molecule type" value="Genomic_DNA"/>
</dbReference>
<dbReference type="Gene3D" id="1.10.10.10">
    <property type="entry name" value="Winged helix-like DNA-binding domain superfamily/Winged helix DNA-binding domain"/>
    <property type="match status" value="2"/>
</dbReference>
<keyword evidence="5" id="KW-0963">Cytoplasm</keyword>
<evidence type="ECO:0000256" key="5">
    <source>
        <dbReference type="HAMAP-Rule" id="MF_00963"/>
    </source>
</evidence>
<dbReference type="PROSITE" id="PS00716">
    <property type="entry name" value="SIGMA70_2"/>
    <property type="match status" value="1"/>
</dbReference>
<evidence type="ECO:0000256" key="4">
    <source>
        <dbReference type="ARBA" id="ARBA00023163"/>
    </source>
</evidence>
<comment type="caution">
    <text evidence="9">The sequence shown here is derived from an EMBL/GenBank/DDBJ whole genome shotgun (WGS) entry which is preliminary data.</text>
</comment>
<comment type="similarity">
    <text evidence="5">Belongs to the sigma-70 factor family. RpoD/SigA subfamily.</text>
</comment>
<feature type="region of interest" description="Sigma-70 factor domain-3" evidence="5">
    <location>
        <begin position="267"/>
        <end position="343"/>
    </location>
</feature>
<organism evidence="9 10">
    <name type="scientific">Gardnerella vaginalis JCP8108</name>
    <dbReference type="NCBI Taxonomy" id="1261066"/>
    <lineage>
        <taxon>Bacteria</taxon>
        <taxon>Bacillati</taxon>
        <taxon>Actinomycetota</taxon>
        <taxon>Actinomycetes</taxon>
        <taxon>Bifidobacteriales</taxon>
        <taxon>Bifidobacteriaceae</taxon>
        <taxon>Gardnerella</taxon>
    </lineage>
</organism>
<name>S4GE63_GARVA</name>
<dbReference type="GO" id="GO:0016987">
    <property type="term" value="F:sigma factor activity"/>
    <property type="evidence" value="ECO:0007669"/>
    <property type="project" value="UniProtKB-UniRule"/>
</dbReference>
<dbReference type="NCBIfam" id="NF004561">
    <property type="entry name" value="PRK05901.1-3"/>
    <property type="match status" value="1"/>
</dbReference>
<dbReference type="PANTHER" id="PTHR30603">
    <property type="entry name" value="RNA POLYMERASE SIGMA FACTOR RPO"/>
    <property type="match status" value="1"/>
</dbReference>
<dbReference type="Pfam" id="PF04539">
    <property type="entry name" value="Sigma70_r3"/>
    <property type="match status" value="1"/>
</dbReference>
<feature type="compositionally biased region" description="Basic and acidic residues" evidence="6">
    <location>
        <begin position="1"/>
        <end position="13"/>
    </location>
</feature>
<dbReference type="PRINTS" id="PR00046">
    <property type="entry name" value="SIGMA70FCT"/>
</dbReference>
<dbReference type="InterPro" id="IPR036388">
    <property type="entry name" value="WH-like_DNA-bd_sf"/>
</dbReference>
<feature type="domain" description="RNA polymerase sigma-70" evidence="8">
    <location>
        <begin position="381"/>
        <end position="407"/>
    </location>
</feature>
<dbReference type="InterPro" id="IPR012760">
    <property type="entry name" value="RNA_pol_sigma_RpoD_C"/>
</dbReference>
<dbReference type="InterPro" id="IPR007630">
    <property type="entry name" value="RNA_pol_sigma70_r4"/>
</dbReference>
<dbReference type="PANTHER" id="PTHR30603:SF59">
    <property type="entry name" value="RNA POLYMERASE PRINCIPAL SIGMA FACTOR HRDA"/>
    <property type="match status" value="1"/>
</dbReference>
<feature type="compositionally biased region" description="Acidic residues" evidence="6">
    <location>
        <begin position="14"/>
        <end position="80"/>
    </location>
</feature>
<keyword evidence="4 5" id="KW-0804">Transcription</keyword>
<protein>
    <recommendedName>
        <fullName evidence="5">RNA polymerase sigma factor SigA</fullName>
    </recommendedName>
</protein>
<dbReference type="PATRIC" id="fig|1261066.4.peg.1041"/>
<dbReference type="Gene3D" id="1.10.601.10">
    <property type="entry name" value="RNA Polymerase Primary Sigma Factor"/>
    <property type="match status" value="2"/>
</dbReference>
<feature type="region of interest" description="Disordered" evidence="6">
    <location>
        <begin position="1"/>
        <end position="113"/>
    </location>
</feature>
<dbReference type="Pfam" id="PF00140">
    <property type="entry name" value="Sigma70_r1_2"/>
    <property type="match status" value="1"/>
</dbReference>
<dbReference type="GO" id="GO:0005737">
    <property type="term" value="C:cytoplasm"/>
    <property type="evidence" value="ECO:0007669"/>
    <property type="project" value="UniProtKB-SubCell"/>
</dbReference>
<proteinExistence type="inferred from homology"/>
<dbReference type="FunFam" id="1.10.601.10:FF:000001">
    <property type="entry name" value="RNA polymerase sigma factor SigA"/>
    <property type="match status" value="1"/>
</dbReference>
<evidence type="ECO:0000256" key="2">
    <source>
        <dbReference type="ARBA" id="ARBA00023082"/>
    </source>
</evidence>
<dbReference type="InterPro" id="IPR050239">
    <property type="entry name" value="Sigma-70_RNA_pol_init_factors"/>
</dbReference>
<dbReference type="InterPro" id="IPR014284">
    <property type="entry name" value="RNA_pol_sigma-70_dom"/>
</dbReference>
<dbReference type="InterPro" id="IPR007624">
    <property type="entry name" value="RNA_pol_sigma70_r3"/>
</dbReference>
<reference evidence="9 10" key="1">
    <citation type="submission" date="2013-06" db="EMBL/GenBank/DDBJ databases">
        <authorList>
            <person name="Weinstock G."/>
            <person name="Sodergren E."/>
            <person name="Lobos E.A."/>
            <person name="Fulton L."/>
            <person name="Fulton R."/>
            <person name="Courtney L."/>
            <person name="Fronick C."/>
            <person name="O'Laughlin M."/>
            <person name="Godfrey J."/>
            <person name="Wilson R.M."/>
            <person name="Miner T."/>
            <person name="Farmer C."/>
            <person name="Delehaunty K."/>
            <person name="Cordes M."/>
            <person name="Minx P."/>
            <person name="Tomlinson C."/>
            <person name="Chen J."/>
            <person name="Wollam A."/>
            <person name="Pepin K.H."/>
            <person name="Bhonagiri V."/>
            <person name="Zhang X."/>
            <person name="Warren W."/>
            <person name="Mitreva M."/>
            <person name="Mardis E.R."/>
            <person name="Wilson R.K."/>
        </authorList>
    </citation>
    <scope>NUCLEOTIDE SEQUENCE [LARGE SCALE GENOMIC DNA]</scope>
    <source>
        <strain evidence="9 10">JCP8108</strain>
    </source>
</reference>